<organism evidence="4 5">
    <name type="scientific">Ruminococcus flavefaciens</name>
    <dbReference type="NCBI Taxonomy" id="1265"/>
    <lineage>
        <taxon>Bacteria</taxon>
        <taxon>Bacillati</taxon>
        <taxon>Bacillota</taxon>
        <taxon>Clostridia</taxon>
        <taxon>Eubacteriales</taxon>
        <taxon>Oscillospiraceae</taxon>
        <taxon>Ruminococcus</taxon>
    </lineage>
</organism>
<dbReference type="PROSITE" id="PS51766">
    <property type="entry name" value="DOCKERIN"/>
    <property type="match status" value="1"/>
</dbReference>
<reference evidence="4 5" key="1">
    <citation type="submission" date="2016-11" db="EMBL/GenBank/DDBJ databases">
        <authorList>
            <person name="Jaros S."/>
            <person name="Januszkiewicz K."/>
            <person name="Wedrychowicz H."/>
        </authorList>
    </citation>
    <scope>NUCLEOTIDE SEQUENCE [LARGE SCALE GENOMIC DNA]</scope>
    <source>
        <strain evidence="4 5">Y1</strain>
    </source>
</reference>
<name>A0A1M7MN40_RUMFL</name>
<dbReference type="Pfam" id="PF00404">
    <property type="entry name" value="Dockerin_1"/>
    <property type="match status" value="1"/>
</dbReference>
<dbReference type="GO" id="GO:0000272">
    <property type="term" value="P:polysaccharide catabolic process"/>
    <property type="evidence" value="ECO:0007669"/>
    <property type="project" value="InterPro"/>
</dbReference>
<feature type="chain" id="PRO_5012387413" description="Dockerin domain-containing protein" evidence="1">
    <location>
        <begin position="28"/>
        <end position="251"/>
    </location>
</feature>
<dbReference type="InterPro" id="IPR002048">
    <property type="entry name" value="EF_hand_dom"/>
</dbReference>
<dbReference type="RefSeq" id="WP_072952511.1">
    <property type="nucleotide sequence ID" value="NZ_FRCT01000025.1"/>
</dbReference>
<dbReference type="InterPro" id="IPR016134">
    <property type="entry name" value="Dockerin_dom"/>
</dbReference>
<dbReference type="Proteomes" id="UP000184394">
    <property type="component" value="Unassembled WGS sequence"/>
</dbReference>
<dbReference type="GO" id="GO:0004553">
    <property type="term" value="F:hydrolase activity, hydrolyzing O-glycosyl compounds"/>
    <property type="evidence" value="ECO:0007669"/>
    <property type="project" value="InterPro"/>
</dbReference>
<feature type="signal peptide" evidence="1">
    <location>
        <begin position="1"/>
        <end position="27"/>
    </location>
</feature>
<protein>
    <recommendedName>
        <fullName evidence="6">Dockerin domain-containing protein</fullName>
    </recommendedName>
</protein>
<sequence length="251" mass="27874">MIKSKLLAGVLSGIMAAAAASAMTASAAEFKLGDPTGDGMIDSIDASYILSLYADLSVNKGEIADEIFAICDVDKDGKVNSLDASLILSYYADQSIGDIEITLEKFIENLENKVTSWWDENAKDLDLSAFDPDSEWSSSWWNMGTDQNPWMYPWSWSGYEGVGLNPVNIDGEDSIPATWISDDAWNPWNQWYQWGSWENSPWSKENPYQLSLVDDTDELRQAWQDYSDLLGEVDAESTAIAEGTETQSAEK</sequence>
<accession>A0A1M7MN40</accession>
<dbReference type="AlphaFoldDB" id="A0A1M7MN40"/>
<dbReference type="EMBL" id="FRCT01000025">
    <property type="protein sequence ID" value="SHM92407.1"/>
    <property type="molecule type" value="Genomic_DNA"/>
</dbReference>
<evidence type="ECO:0000256" key="1">
    <source>
        <dbReference type="SAM" id="SignalP"/>
    </source>
</evidence>
<dbReference type="PROSITE" id="PS50222">
    <property type="entry name" value="EF_HAND_2"/>
    <property type="match status" value="1"/>
</dbReference>
<evidence type="ECO:0000259" key="3">
    <source>
        <dbReference type="PROSITE" id="PS51766"/>
    </source>
</evidence>
<evidence type="ECO:0008006" key="6">
    <source>
        <dbReference type="Google" id="ProtNLM"/>
    </source>
</evidence>
<feature type="domain" description="EF-hand" evidence="2">
    <location>
        <begin position="59"/>
        <end position="94"/>
    </location>
</feature>
<dbReference type="InterPro" id="IPR036439">
    <property type="entry name" value="Dockerin_dom_sf"/>
</dbReference>
<evidence type="ECO:0000313" key="5">
    <source>
        <dbReference type="Proteomes" id="UP000184394"/>
    </source>
</evidence>
<dbReference type="Gene3D" id="1.10.1330.10">
    <property type="entry name" value="Dockerin domain"/>
    <property type="match status" value="2"/>
</dbReference>
<evidence type="ECO:0000313" key="4">
    <source>
        <dbReference type="EMBL" id="SHM92407.1"/>
    </source>
</evidence>
<dbReference type="SUPFAM" id="SSF63446">
    <property type="entry name" value="Type I dockerin domain"/>
    <property type="match status" value="1"/>
</dbReference>
<proteinExistence type="predicted"/>
<evidence type="ECO:0000259" key="2">
    <source>
        <dbReference type="PROSITE" id="PS50222"/>
    </source>
</evidence>
<gene>
    <name evidence="4" type="ORF">SAMN04487860_1252</name>
</gene>
<dbReference type="InterPro" id="IPR002105">
    <property type="entry name" value="Dockerin_1_rpt"/>
</dbReference>
<keyword evidence="1" id="KW-0732">Signal</keyword>
<dbReference type="OrthoDB" id="1822961at2"/>
<dbReference type="GO" id="GO:0005509">
    <property type="term" value="F:calcium ion binding"/>
    <property type="evidence" value="ECO:0007669"/>
    <property type="project" value="InterPro"/>
</dbReference>
<feature type="domain" description="Dockerin" evidence="3">
    <location>
        <begin position="28"/>
        <end position="101"/>
    </location>
</feature>